<keyword evidence="4" id="KW-0963">Cytoplasm</keyword>
<organism evidence="9 10">
    <name type="scientific">Anaeramoeba flamelloides</name>
    <dbReference type="NCBI Taxonomy" id="1746091"/>
    <lineage>
        <taxon>Eukaryota</taxon>
        <taxon>Metamonada</taxon>
        <taxon>Anaeramoebidae</taxon>
        <taxon>Anaeramoeba</taxon>
    </lineage>
</organism>
<dbReference type="Gene3D" id="6.10.130.10">
    <property type="entry name" value="Ubiquitin-protein ligase E3A, N-terminal zinc-binding domain (AZUL)"/>
    <property type="match status" value="1"/>
</dbReference>
<evidence type="ECO:0000256" key="3">
    <source>
        <dbReference type="ARBA" id="ARBA00012485"/>
    </source>
</evidence>
<evidence type="ECO:0000256" key="6">
    <source>
        <dbReference type="ARBA" id="ARBA00022786"/>
    </source>
</evidence>
<dbReference type="EC" id="2.3.2.26" evidence="3"/>
<dbReference type="FunFam" id="3.30.2410.10:FF:000003">
    <property type="entry name" value="probable E3 ubiquitin-protein ligase HERC4 isoform X1"/>
    <property type="match status" value="1"/>
</dbReference>
<dbReference type="PANTHER" id="PTHR45700">
    <property type="entry name" value="UBIQUITIN-PROTEIN LIGASE E3C"/>
    <property type="match status" value="1"/>
</dbReference>
<dbReference type="InterPro" id="IPR032353">
    <property type="entry name" value="AZUL"/>
</dbReference>
<evidence type="ECO:0000313" key="9">
    <source>
        <dbReference type="EMBL" id="KAJ3443366.1"/>
    </source>
</evidence>
<comment type="catalytic activity">
    <reaction evidence="1">
        <text>S-ubiquitinyl-[E2 ubiquitin-conjugating enzyme]-L-cysteine + [acceptor protein]-L-lysine = [E2 ubiquitin-conjugating enzyme]-L-cysteine + N(6)-ubiquitinyl-[acceptor protein]-L-lysine.</text>
        <dbReference type="EC" id="2.3.2.26"/>
    </reaction>
</comment>
<evidence type="ECO:0000256" key="4">
    <source>
        <dbReference type="ARBA" id="ARBA00022490"/>
    </source>
</evidence>
<dbReference type="InterPro" id="IPR035983">
    <property type="entry name" value="Hect_E3_ubiquitin_ligase"/>
</dbReference>
<dbReference type="PROSITE" id="PS50237">
    <property type="entry name" value="HECT"/>
    <property type="match status" value="1"/>
</dbReference>
<feature type="active site" description="Glycyl thioester intermediate" evidence="7">
    <location>
        <position position="693"/>
    </location>
</feature>
<dbReference type="Pfam" id="PF00632">
    <property type="entry name" value="HECT"/>
    <property type="match status" value="1"/>
</dbReference>
<dbReference type="PANTHER" id="PTHR45700:SF8">
    <property type="entry name" value="HECT-TYPE E3 UBIQUITIN TRANSFERASE"/>
    <property type="match status" value="1"/>
</dbReference>
<evidence type="ECO:0000259" key="8">
    <source>
        <dbReference type="PROSITE" id="PS50237"/>
    </source>
</evidence>
<evidence type="ECO:0000256" key="7">
    <source>
        <dbReference type="PROSITE-ProRule" id="PRU00104"/>
    </source>
</evidence>
<dbReference type="InterPro" id="IPR044611">
    <property type="entry name" value="E3A/B/C-like"/>
</dbReference>
<name>A0AAV7ZRA1_9EUKA</name>
<dbReference type="EMBL" id="JANTQA010000023">
    <property type="protein sequence ID" value="KAJ3443366.1"/>
    <property type="molecule type" value="Genomic_DNA"/>
</dbReference>
<dbReference type="InterPro" id="IPR000569">
    <property type="entry name" value="HECT_dom"/>
</dbReference>
<evidence type="ECO:0000256" key="2">
    <source>
        <dbReference type="ARBA" id="ARBA00004496"/>
    </source>
</evidence>
<dbReference type="InterPro" id="IPR042556">
    <property type="entry name" value="AZUL_sf"/>
</dbReference>
<dbReference type="Proteomes" id="UP001146793">
    <property type="component" value="Unassembled WGS sequence"/>
</dbReference>
<proteinExistence type="predicted"/>
<dbReference type="GO" id="GO:0061630">
    <property type="term" value="F:ubiquitin protein ligase activity"/>
    <property type="evidence" value="ECO:0007669"/>
    <property type="project" value="UniProtKB-EC"/>
</dbReference>
<dbReference type="Pfam" id="PF16558">
    <property type="entry name" value="AZUL"/>
    <property type="match status" value="1"/>
</dbReference>
<dbReference type="GO" id="GO:0000209">
    <property type="term" value="P:protein polyubiquitination"/>
    <property type="evidence" value="ECO:0007669"/>
    <property type="project" value="InterPro"/>
</dbReference>
<dbReference type="SUPFAM" id="SSF56204">
    <property type="entry name" value="Hect, E3 ligase catalytic domain"/>
    <property type="match status" value="1"/>
</dbReference>
<evidence type="ECO:0000313" key="10">
    <source>
        <dbReference type="Proteomes" id="UP001146793"/>
    </source>
</evidence>
<accession>A0AAV7ZRA1</accession>
<dbReference type="SMART" id="SM00119">
    <property type="entry name" value="HECTc"/>
    <property type="match status" value="1"/>
</dbReference>
<protein>
    <recommendedName>
        <fullName evidence="3">HECT-type E3 ubiquitin transferase</fullName>
        <ecNumber evidence="3">2.3.2.26</ecNumber>
    </recommendedName>
</protein>
<dbReference type="CDD" id="cd00078">
    <property type="entry name" value="HECTc"/>
    <property type="match status" value="1"/>
</dbReference>
<keyword evidence="6 7" id="KW-0833">Ubl conjugation pathway</keyword>
<feature type="domain" description="HECT" evidence="8">
    <location>
        <begin position="396"/>
        <end position="725"/>
    </location>
</feature>
<dbReference type="AlphaFoldDB" id="A0AAV7ZRA1"/>
<dbReference type="Gene3D" id="3.30.2410.10">
    <property type="entry name" value="Hect, E3 ligase catalytic domain"/>
    <property type="match status" value="1"/>
</dbReference>
<evidence type="ECO:0000256" key="5">
    <source>
        <dbReference type="ARBA" id="ARBA00022679"/>
    </source>
</evidence>
<comment type="caution">
    <text evidence="9">The sequence shown here is derived from an EMBL/GenBank/DDBJ whole genome shotgun (WGS) entry which is preliminary data.</text>
</comment>
<dbReference type="FunFam" id="3.30.2160.10:FF:000004">
    <property type="entry name" value="probable E3 ubiquitin-protein ligase HERC4 isoform X1"/>
    <property type="match status" value="1"/>
</dbReference>
<keyword evidence="5" id="KW-0808">Transferase</keyword>
<gene>
    <name evidence="9" type="ORF">M0812_09203</name>
</gene>
<dbReference type="Gene3D" id="3.90.1750.10">
    <property type="entry name" value="Hect, E3 ligase catalytic domains"/>
    <property type="match status" value="1"/>
</dbReference>
<reference evidence="9" key="1">
    <citation type="submission" date="2022-08" db="EMBL/GenBank/DDBJ databases">
        <title>Novel sulphate-reducing endosymbionts in the free-living metamonad Anaeramoeba.</title>
        <authorList>
            <person name="Jerlstrom-Hultqvist J."/>
            <person name="Cepicka I."/>
            <person name="Gallot-Lavallee L."/>
            <person name="Salas-Leiva D."/>
            <person name="Curtis B.A."/>
            <person name="Zahonova K."/>
            <person name="Pipaliya S."/>
            <person name="Dacks J."/>
            <person name="Roger A.J."/>
        </authorList>
    </citation>
    <scope>NUCLEOTIDE SEQUENCE</scope>
    <source>
        <strain evidence="9">Busselton2</strain>
    </source>
</reference>
<sequence length="725" mass="84661">MSQNTKEEMEQKVSLWFQKYYQQLQNGCDNFSCKNEFCRSCADFRYVNITDTNELVSKIIMLVSNYGDRYLCKIEPIECSKFRIGKIRKYIDWGGDGVYQLEELVEEDLGTDRLDYAFQPPINLESKEKQNKTILFRKLNRIDPGLDFVDVFEALQLISTAQGNDLQNAIEPSIVNQLSILEKTAKTTTSFQYLRRFAILICFHAFSKKEFSTTLYRLIKLYHLLNPEAKEILNTWFERSIPSSILTKVVTFLNIFITNEMPQSREIYLPPSQTIIDASTLLGDIFVANRKKNDKVKVETFYNEKINQTFNYKENYNNFINKNTNKFSFCNFSFILSAQTKSKLLTLESQYKMRNSMRETMFNSLLINEPISPYFVLIVRRDHLVQDSVNSILRASKNDLKKKLKVVFEGEDGVDEGGVKKEFFQLVVQQIFDPKYGMFVENEEMNKTNFWFNKSYIGEMGSYRLIGTILGLAIYNSVILDVRFPSVVYKKLLNRPLVLEDLHDYRPEIERGMWQLLAYEGSVEEIYMRTFQISYKTVFGEEIFVNLKKNGDKIPLTNENREEYVKLFVEWELNKSIKKHFLAFRKGFESVCGSEVFSLIEPEELEALICGDHEFEMKDLKKSTKYRDGYNSGSIQMKWLWDIIFSWTKEKQKKFLAFCFGTDRVPIGGLSNLRFTITRGGPDSEILPKASTCYGILILPAYSEKEKLKRKIELAIENSQGFGLF</sequence>
<comment type="subcellular location">
    <subcellularLocation>
        <location evidence="2">Cytoplasm</location>
    </subcellularLocation>
</comment>
<evidence type="ECO:0000256" key="1">
    <source>
        <dbReference type="ARBA" id="ARBA00000885"/>
    </source>
</evidence>
<dbReference type="Gene3D" id="3.30.2160.10">
    <property type="entry name" value="Hect, E3 ligase catalytic domain"/>
    <property type="match status" value="1"/>
</dbReference>
<dbReference type="GO" id="GO:0005737">
    <property type="term" value="C:cytoplasm"/>
    <property type="evidence" value="ECO:0007669"/>
    <property type="project" value="UniProtKB-SubCell"/>
</dbReference>